<evidence type="ECO:0008006" key="3">
    <source>
        <dbReference type="Google" id="ProtNLM"/>
    </source>
</evidence>
<keyword evidence="2" id="KW-1185">Reference proteome</keyword>
<evidence type="ECO:0000313" key="1">
    <source>
        <dbReference type="EMBL" id="RLK48373.1"/>
    </source>
</evidence>
<sequence length="359" mass="40456">MSDCPKPSALLFSGHNQRSVVALARYLKNNDIDVCIASSGSDDPIYHTDYSDLVVYERESKKVTVELFNIISRRTNGRPLIYIPTTEYINTFVLRNRPAVEKSGVRILLCDRATYEEVTGKQSSQRLMCDSGPLSTPRMLNWDQCITPCVIKPKQNISSGQALYPIICTDKETLADTLRTIKKSEYFVQEYITGTSYYLCGYLATNGAFDGYWQRNIAQQVGGKSIVFAESCSNPGIETNAVTKKLSCAGFQGPFMVEIIKSGPTPYYIEINPRFWGPLQLGIDYYPSFLDGFLADYFGKQRTSGGNKTPGDHKTYAWFAGATNFDIVALNDFKLPQYKEFKKHDVYNRPDTIRLHGKI</sequence>
<evidence type="ECO:0000313" key="2">
    <source>
        <dbReference type="Proteomes" id="UP000275461"/>
    </source>
</evidence>
<dbReference type="Gene3D" id="3.30.470.20">
    <property type="entry name" value="ATP-grasp fold, B domain"/>
    <property type="match status" value="1"/>
</dbReference>
<protein>
    <recommendedName>
        <fullName evidence="3">ATP-grasp domain-containing protein</fullName>
    </recommendedName>
</protein>
<dbReference type="AlphaFoldDB" id="A0A498BZI2"/>
<dbReference type="RefSeq" id="WP_147436976.1">
    <property type="nucleotide sequence ID" value="NZ_RCDA01000003.1"/>
</dbReference>
<dbReference type="Proteomes" id="UP000275461">
    <property type="component" value="Unassembled WGS sequence"/>
</dbReference>
<organism evidence="1 2">
    <name type="scientific">Alkalispirillum mobile</name>
    <dbReference type="NCBI Taxonomy" id="85925"/>
    <lineage>
        <taxon>Bacteria</taxon>
        <taxon>Pseudomonadati</taxon>
        <taxon>Pseudomonadota</taxon>
        <taxon>Gammaproteobacteria</taxon>
        <taxon>Chromatiales</taxon>
        <taxon>Ectothiorhodospiraceae</taxon>
        <taxon>Alkalispirillum</taxon>
    </lineage>
</organism>
<dbReference type="SUPFAM" id="SSF56059">
    <property type="entry name" value="Glutathione synthetase ATP-binding domain-like"/>
    <property type="match status" value="1"/>
</dbReference>
<gene>
    <name evidence="1" type="ORF">DFR31_2252</name>
</gene>
<dbReference type="EMBL" id="RCDA01000003">
    <property type="protein sequence ID" value="RLK48373.1"/>
    <property type="molecule type" value="Genomic_DNA"/>
</dbReference>
<accession>A0A498BZI2</accession>
<dbReference type="OrthoDB" id="5372487at2"/>
<name>A0A498BZI2_9GAMM</name>
<reference evidence="1 2" key="1">
    <citation type="submission" date="2018-10" db="EMBL/GenBank/DDBJ databases">
        <title>Genomic Encyclopedia of Type Strains, Phase IV (KMG-IV): sequencing the most valuable type-strain genomes for metagenomic binning, comparative biology and taxonomic classification.</title>
        <authorList>
            <person name="Goeker M."/>
        </authorList>
    </citation>
    <scope>NUCLEOTIDE SEQUENCE [LARGE SCALE GENOMIC DNA]</scope>
    <source>
        <strain evidence="1 2">DSM 12769</strain>
    </source>
</reference>
<proteinExistence type="predicted"/>
<comment type="caution">
    <text evidence="1">The sequence shown here is derived from an EMBL/GenBank/DDBJ whole genome shotgun (WGS) entry which is preliminary data.</text>
</comment>